<gene>
    <name evidence="1" type="ORF">CAEBREN_17771</name>
</gene>
<dbReference type="AlphaFoldDB" id="G0MPL9"/>
<dbReference type="InParanoid" id="G0MPL9"/>
<keyword evidence="2" id="KW-1185">Reference proteome</keyword>
<proteinExistence type="predicted"/>
<reference evidence="2" key="1">
    <citation type="submission" date="2011-07" db="EMBL/GenBank/DDBJ databases">
        <authorList>
            <consortium name="Caenorhabditis brenneri Sequencing and Analysis Consortium"/>
            <person name="Wilson R.K."/>
        </authorList>
    </citation>
    <scope>NUCLEOTIDE SEQUENCE [LARGE SCALE GENOMIC DNA]</scope>
    <source>
        <strain evidence="2">PB2801</strain>
    </source>
</reference>
<dbReference type="HOGENOM" id="CLU_039877_0_0_1"/>
<organism evidence="2">
    <name type="scientific">Caenorhabditis brenneri</name>
    <name type="common">Nematode worm</name>
    <dbReference type="NCBI Taxonomy" id="135651"/>
    <lineage>
        <taxon>Eukaryota</taxon>
        <taxon>Metazoa</taxon>
        <taxon>Ecdysozoa</taxon>
        <taxon>Nematoda</taxon>
        <taxon>Chromadorea</taxon>
        <taxon>Rhabditida</taxon>
        <taxon>Rhabditina</taxon>
        <taxon>Rhabditomorpha</taxon>
        <taxon>Rhabditoidea</taxon>
        <taxon>Rhabditidae</taxon>
        <taxon>Peloderinae</taxon>
        <taxon>Caenorhabditis</taxon>
    </lineage>
</organism>
<accession>G0MPL9</accession>
<dbReference type="OrthoDB" id="5909158at2759"/>
<evidence type="ECO:0000313" key="1">
    <source>
        <dbReference type="EMBL" id="EGT39786.1"/>
    </source>
</evidence>
<name>G0MPL9_CAEBE</name>
<dbReference type="InterPro" id="IPR009497">
    <property type="entry name" value="Regulator_protein_PHA-1"/>
</dbReference>
<dbReference type="Proteomes" id="UP000008068">
    <property type="component" value="Unassembled WGS sequence"/>
</dbReference>
<dbReference type="eggNOG" id="ENOG502TJPN">
    <property type="taxonomic scope" value="Eukaryota"/>
</dbReference>
<dbReference type="EMBL" id="GL379805">
    <property type="protein sequence ID" value="EGT39786.1"/>
    <property type="molecule type" value="Genomic_DNA"/>
</dbReference>
<evidence type="ECO:0000313" key="2">
    <source>
        <dbReference type="Proteomes" id="UP000008068"/>
    </source>
</evidence>
<dbReference type="OMA" id="CHANLRR"/>
<dbReference type="Pfam" id="PF06542">
    <property type="entry name" value="PHA-1"/>
    <property type="match status" value="1"/>
</dbReference>
<protein>
    <submittedName>
        <fullName evidence="1">Uncharacterized protein</fullName>
    </submittedName>
</protein>
<sequence length="529" mass="62193">MEVTGEQPLVYRFPVSAVLNNFDLVEKILGEVTDDIRNNIKLRLVNRTFLDVCHANLRRNHKDLKIEYIYVKARDQNTQMIRKNQVYINYRRFPVSNVYSYLSFLKNIVKVEIRSLVTKNLGQLEPSLQDLLHESIKLSLIQNRGDSLKKLIGMEEICRPGNCEACVLIPKECVEYGPLGIENLQKSFTKPRVFDKLIVPDYLLDDIANVCLDSTQSKDDCLRAVCEFIPSNISCETLVLKISEKRKVWINPEMDNEMQERLRTYPIPDHQPMPREVIEVMLKQWNVQSVVLKFVHNDHREEHAGEWTRNDLFTKLCFKDPYINIKESDPKFKIKEVFVDLTDSSECNAHLARSYLYPVRQQSYVHLPSKIRRVFLNDKLKIQFSHYLTGSYPRISSVVDGTMNIINTEAPENLEVEIMNIYLVWKNDIDYFDELSKQKPHERPAVYEDFYISKLPNQINISHKTLNLKDQLFIKKEWIGRRFQLINKKRNCIINLTMFENDHLLDKDQKAPPCPPLRLLWPLGSYEEN</sequence>